<proteinExistence type="predicted"/>
<evidence type="ECO:0000313" key="1">
    <source>
        <dbReference type="EMBL" id="GBO15940.1"/>
    </source>
</evidence>
<protein>
    <recommendedName>
        <fullName evidence="3">F-box domain-containing protein</fullName>
    </recommendedName>
</protein>
<dbReference type="Gene3D" id="3.80.10.10">
    <property type="entry name" value="Ribonuclease Inhibitor"/>
    <property type="match status" value="1"/>
</dbReference>
<accession>A0A4Y2UWG9</accession>
<evidence type="ECO:0000313" key="2">
    <source>
        <dbReference type="Proteomes" id="UP000499080"/>
    </source>
</evidence>
<name>A0A4Y2UWG9_ARAVE</name>
<reference evidence="1 2" key="1">
    <citation type="journal article" date="2019" name="Sci. Rep.">
        <title>Orb-weaving spider Araneus ventricosus genome elucidates the spidroin gene catalogue.</title>
        <authorList>
            <person name="Kono N."/>
            <person name="Nakamura H."/>
            <person name="Ohtoshi R."/>
            <person name="Moran D.A.P."/>
            <person name="Shinohara A."/>
            <person name="Yoshida Y."/>
            <person name="Fujiwara M."/>
            <person name="Mori M."/>
            <person name="Tomita M."/>
            <person name="Arakawa K."/>
        </authorList>
    </citation>
    <scope>NUCLEOTIDE SEQUENCE [LARGE SCALE GENOMIC DNA]</scope>
</reference>
<gene>
    <name evidence="1" type="ORF">AVEN_117607_1</name>
</gene>
<comment type="caution">
    <text evidence="1">The sequence shown here is derived from an EMBL/GenBank/DDBJ whole genome shotgun (WGS) entry which is preliminary data.</text>
</comment>
<evidence type="ECO:0008006" key="3">
    <source>
        <dbReference type="Google" id="ProtNLM"/>
    </source>
</evidence>
<dbReference type="EMBL" id="BGPR01039883">
    <property type="protein sequence ID" value="GBO15940.1"/>
    <property type="molecule type" value="Genomic_DNA"/>
</dbReference>
<dbReference type="AlphaFoldDB" id="A0A4Y2UWG9"/>
<dbReference type="Proteomes" id="UP000499080">
    <property type="component" value="Unassembled WGS sequence"/>
</dbReference>
<dbReference type="SUPFAM" id="SSF52047">
    <property type="entry name" value="RNI-like"/>
    <property type="match status" value="1"/>
</dbReference>
<keyword evidence="2" id="KW-1185">Reference proteome</keyword>
<organism evidence="1 2">
    <name type="scientific">Araneus ventricosus</name>
    <name type="common">Orbweaver spider</name>
    <name type="synonym">Epeira ventricosa</name>
    <dbReference type="NCBI Taxonomy" id="182803"/>
    <lineage>
        <taxon>Eukaryota</taxon>
        <taxon>Metazoa</taxon>
        <taxon>Ecdysozoa</taxon>
        <taxon>Arthropoda</taxon>
        <taxon>Chelicerata</taxon>
        <taxon>Arachnida</taxon>
        <taxon>Araneae</taxon>
        <taxon>Araneomorphae</taxon>
        <taxon>Entelegynae</taxon>
        <taxon>Araneoidea</taxon>
        <taxon>Araneidae</taxon>
        <taxon>Araneus</taxon>
    </lineage>
</organism>
<dbReference type="InterPro" id="IPR032675">
    <property type="entry name" value="LRR_dom_sf"/>
</dbReference>
<sequence length="223" mass="25951">MNTDMIVNVLDISPKLISIGLNNSLDSMEEIFRRRQKNSLLNFDYGSHLKLRRCGWGKDIVYCDPDVARAYESSFRDKVRYTVNLCPLVKELIMHVHQNCEYNALRFLKQLTLLRIHFLNCKGDSVPDFVALLQGIEPQLKHLSVIGFQHRYPVYAICDCCPQSQSLEIDGFTFLKNSSEASSNLPLKRLKLWSHPPFNIESILFLFSNCKYLEELFFKHPIF</sequence>